<dbReference type="PANTHER" id="PTHR43567">
    <property type="entry name" value="FLAVOREDOXIN-RELATED-RELATED"/>
    <property type="match status" value="1"/>
</dbReference>
<comment type="similarity">
    <text evidence="3">Belongs to the flavoredoxin family.</text>
</comment>
<comment type="caution">
    <text evidence="5">The sequence shown here is derived from an EMBL/GenBank/DDBJ whole genome shotgun (WGS) entry which is preliminary data.</text>
</comment>
<dbReference type="Pfam" id="PF01613">
    <property type="entry name" value="Flavin_Reduct"/>
    <property type="match status" value="1"/>
</dbReference>
<proteinExistence type="inferred from homology"/>
<accession>A0ABQ6A4Z0</accession>
<gene>
    <name evidence="5" type="ORF">GCM10010909_02950</name>
</gene>
<evidence type="ECO:0000313" key="6">
    <source>
        <dbReference type="Proteomes" id="UP001156641"/>
    </source>
</evidence>
<dbReference type="SMART" id="SM00903">
    <property type="entry name" value="Flavin_Reduct"/>
    <property type="match status" value="1"/>
</dbReference>
<dbReference type="EMBL" id="BSOS01000005">
    <property type="protein sequence ID" value="GLR65617.1"/>
    <property type="molecule type" value="Genomic_DNA"/>
</dbReference>
<name>A0ABQ6A4Z0_9PROT</name>
<dbReference type="RefSeq" id="WP_284256117.1">
    <property type="nucleotide sequence ID" value="NZ_BSOS01000005.1"/>
</dbReference>
<evidence type="ECO:0000256" key="2">
    <source>
        <dbReference type="ARBA" id="ARBA00022630"/>
    </source>
</evidence>
<keyword evidence="6" id="KW-1185">Reference proteome</keyword>
<keyword evidence="2" id="KW-0285">Flavoprotein</keyword>
<dbReference type="Gene3D" id="2.30.110.10">
    <property type="entry name" value="Electron Transport, Fmn-binding Protein, Chain A"/>
    <property type="match status" value="1"/>
</dbReference>
<evidence type="ECO:0000256" key="1">
    <source>
        <dbReference type="ARBA" id="ARBA00001917"/>
    </source>
</evidence>
<reference evidence="6" key="1">
    <citation type="journal article" date="2019" name="Int. J. Syst. Evol. Microbiol.">
        <title>The Global Catalogue of Microorganisms (GCM) 10K type strain sequencing project: providing services to taxonomists for standard genome sequencing and annotation.</title>
        <authorList>
            <consortium name="The Broad Institute Genomics Platform"/>
            <consortium name="The Broad Institute Genome Sequencing Center for Infectious Disease"/>
            <person name="Wu L."/>
            <person name="Ma J."/>
        </authorList>
    </citation>
    <scope>NUCLEOTIDE SEQUENCE [LARGE SCALE GENOMIC DNA]</scope>
    <source>
        <strain evidence="6">NBRC 112502</strain>
    </source>
</reference>
<dbReference type="InterPro" id="IPR012349">
    <property type="entry name" value="Split_barrel_FMN-bd"/>
</dbReference>
<dbReference type="SUPFAM" id="SSF50475">
    <property type="entry name" value="FMN-binding split barrel"/>
    <property type="match status" value="1"/>
</dbReference>
<protein>
    <submittedName>
        <fullName evidence="5">Flavin reductase</fullName>
    </submittedName>
</protein>
<evidence type="ECO:0000313" key="5">
    <source>
        <dbReference type="EMBL" id="GLR65617.1"/>
    </source>
</evidence>
<organism evidence="5 6">
    <name type="scientific">Acidocella aquatica</name>
    <dbReference type="NCBI Taxonomy" id="1922313"/>
    <lineage>
        <taxon>Bacteria</taxon>
        <taxon>Pseudomonadati</taxon>
        <taxon>Pseudomonadota</taxon>
        <taxon>Alphaproteobacteria</taxon>
        <taxon>Acetobacterales</taxon>
        <taxon>Acidocellaceae</taxon>
        <taxon>Acidocella</taxon>
    </lineage>
</organism>
<feature type="domain" description="Flavin reductase like" evidence="4">
    <location>
        <begin position="12"/>
        <end position="161"/>
    </location>
</feature>
<dbReference type="Proteomes" id="UP001156641">
    <property type="component" value="Unassembled WGS sequence"/>
</dbReference>
<dbReference type="PANTHER" id="PTHR43567:SF1">
    <property type="entry name" value="FLAVOREDOXIN"/>
    <property type="match status" value="1"/>
</dbReference>
<dbReference type="InterPro" id="IPR052174">
    <property type="entry name" value="Flavoredoxin"/>
</dbReference>
<sequence>MKNLPLPKVYQLIEPGPVVLLTTARKGLANVMTMSWHMMIEFEPPLISCVVSSANHSFAALRATKQCVIAIPGVALAPKVVKIGNCSGRDTDKFTKFGLTPVPASQVEAPLIAQCLANLECRVIDTKLVTKYNMFILEVVKAWVDPAQTDRRTIHHQGYGKFAVDGEVLKLPSKMR</sequence>
<evidence type="ECO:0000256" key="3">
    <source>
        <dbReference type="ARBA" id="ARBA00038054"/>
    </source>
</evidence>
<evidence type="ECO:0000259" key="4">
    <source>
        <dbReference type="SMART" id="SM00903"/>
    </source>
</evidence>
<dbReference type="InterPro" id="IPR002563">
    <property type="entry name" value="Flavin_Rdtase-like_dom"/>
</dbReference>
<comment type="cofactor">
    <cofactor evidence="1">
        <name>FMN</name>
        <dbReference type="ChEBI" id="CHEBI:58210"/>
    </cofactor>
</comment>